<evidence type="ECO:0000313" key="2">
    <source>
        <dbReference type="WBParaSite" id="nRc.2.0.1.t43488-RA"/>
    </source>
</evidence>
<dbReference type="Proteomes" id="UP000887565">
    <property type="component" value="Unplaced"/>
</dbReference>
<sequence>KGRVKNITKIFPAFENPAIPQISLEFKLEIKKYDVEIFKIGVAGVKSAHKIFAPPACAGLRQA</sequence>
<reference evidence="2" key="1">
    <citation type="submission" date="2022-11" db="UniProtKB">
        <authorList>
            <consortium name="WormBaseParasite"/>
        </authorList>
    </citation>
    <scope>IDENTIFICATION</scope>
</reference>
<dbReference type="AlphaFoldDB" id="A0A915L163"/>
<name>A0A915L163_ROMCU</name>
<accession>A0A915L163</accession>
<organism evidence="1 2">
    <name type="scientific">Romanomermis culicivorax</name>
    <name type="common">Nematode worm</name>
    <dbReference type="NCBI Taxonomy" id="13658"/>
    <lineage>
        <taxon>Eukaryota</taxon>
        <taxon>Metazoa</taxon>
        <taxon>Ecdysozoa</taxon>
        <taxon>Nematoda</taxon>
        <taxon>Enoplea</taxon>
        <taxon>Dorylaimia</taxon>
        <taxon>Mermithida</taxon>
        <taxon>Mermithoidea</taxon>
        <taxon>Mermithidae</taxon>
        <taxon>Romanomermis</taxon>
    </lineage>
</organism>
<dbReference type="WBParaSite" id="nRc.2.0.1.t43488-RA">
    <property type="protein sequence ID" value="nRc.2.0.1.t43488-RA"/>
    <property type="gene ID" value="nRc.2.0.1.g43488"/>
</dbReference>
<keyword evidence="1" id="KW-1185">Reference proteome</keyword>
<protein>
    <submittedName>
        <fullName evidence="2">Uncharacterized protein</fullName>
    </submittedName>
</protein>
<proteinExistence type="predicted"/>
<evidence type="ECO:0000313" key="1">
    <source>
        <dbReference type="Proteomes" id="UP000887565"/>
    </source>
</evidence>